<comment type="caution">
    <text evidence="2">The sequence shown here is derived from an EMBL/GenBank/DDBJ whole genome shotgun (WGS) entry which is preliminary data.</text>
</comment>
<feature type="chain" id="PRO_5046233565" description="Porin domain-containing protein" evidence="1">
    <location>
        <begin position="25"/>
        <end position="230"/>
    </location>
</feature>
<sequence length="230" mass="23840">MSRLSGGIAMASLALLLVPGTASAALQKKRAPKAGANVSGSIGSFTPAAADPRFGSTFGRGGLPSSGFRFTPSLGPGASRRVTVAVRARAGTSAPGATSTTNTYAGFTPYAYNLGVAVGWKRFAVTSDYSKVDLGVVPGSHESADVALSYGGRRWSTRLALAADRSTGDTTRLIGGEQGVAVDFGGSYSITNHFDVTGGVRYRVEKDRLVQLSDDRRDSQAVYIGTAFKF</sequence>
<protein>
    <recommendedName>
        <fullName evidence="4">Porin domain-containing protein</fullName>
    </recommendedName>
</protein>
<name>A0ABT6N546_9SPHN</name>
<proteinExistence type="predicted"/>
<keyword evidence="1" id="KW-0732">Signal</keyword>
<dbReference type="Proteomes" id="UP001160625">
    <property type="component" value="Unassembled WGS sequence"/>
</dbReference>
<organism evidence="2 3">
    <name type="scientific">Sphingomonas oryzagri</name>
    <dbReference type="NCBI Taxonomy" id="3042314"/>
    <lineage>
        <taxon>Bacteria</taxon>
        <taxon>Pseudomonadati</taxon>
        <taxon>Pseudomonadota</taxon>
        <taxon>Alphaproteobacteria</taxon>
        <taxon>Sphingomonadales</taxon>
        <taxon>Sphingomonadaceae</taxon>
        <taxon>Sphingomonas</taxon>
    </lineage>
</organism>
<dbReference type="SUPFAM" id="SSF56935">
    <property type="entry name" value="Porins"/>
    <property type="match status" value="1"/>
</dbReference>
<gene>
    <name evidence="2" type="ORF">QGN17_15930</name>
</gene>
<keyword evidence="3" id="KW-1185">Reference proteome</keyword>
<evidence type="ECO:0008006" key="4">
    <source>
        <dbReference type="Google" id="ProtNLM"/>
    </source>
</evidence>
<dbReference type="RefSeq" id="WP_281045582.1">
    <property type="nucleotide sequence ID" value="NZ_JARYGZ010000002.1"/>
</dbReference>
<dbReference type="EMBL" id="JARYGZ010000002">
    <property type="protein sequence ID" value="MDH7640227.1"/>
    <property type="molecule type" value="Genomic_DNA"/>
</dbReference>
<feature type="signal peptide" evidence="1">
    <location>
        <begin position="1"/>
        <end position="24"/>
    </location>
</feature>
<evidence type="ECO:0000256" key="1">
    <source>
        <dbReference type="SAM" id="SignalP"/>
    </source>
</evidence>
<evidence type="ECO:0000313" key="2">
    <source>
        <dbReference type="EMBL" id="MDH7640227.1"/>
    </source>
</evidence>
<evidence type="ECO:0000313" key="3">
    <source>
        <dbReference type="Proteomes" id="UP001160625"/>
    </source>
</evidence>
<accession>A0ABT6N546</accession>
<reference evidence="2" key="1">
    <citation type="submission" date="2023-04" db="EMBL/GenBank/DDBJ databases">
        <title>Sphingomonas sp. MAHUQ-71 isolated from rice field.</title>
        <authorList>
            <person name="Huq M.A."/>
        </authorList>
    </citation>
    <scope>NUCLEOTIDE SEQUENCE</scope>
    <source>
        <strain evidence="2">MAHUQ-71</strain>
    </source>
</reference>